<reference evidence="2" key="1">
    <citation type="journal article" date="2016" name="Nat. Genet.">
        <title>A high-quality carrot genome assembly provides new insights into carotenoid accumulation and asterid genome evolution.</title>
        <authorList>
            <person name="Iorizzo M."/>
            <person name="Ellison S."/>
            <person name="Senalik D."/>
            <person name="Zeng P."/>
            <person name="Satapoomin P."/>
            <person name="Huang J."/>
            <person name="Bowman M."/>
            <person name="Iovene M."/>
            <person name="Sanseverino W."/>
            <person name="Cavagnaro P."/>
            <person name="Yildiz M."/>
            <person name="Macko-Podgorni A."/>
            <person name="Moranska E."/>
            <person name="Grzebelus E."/>
            <person name="Grzebelus D."/>
            <person name="Ashrafi H."/>
            <person name="Zheng Z."/>
            <person name="Cheng S."/>
            <person name="Spooner D."/>
            <person name="Van Deynze A."/>
            <person name="Simon P."/>
        </authorList>
    </citation>
    <scope>NUCLEOTIDE SEQUENCE [LARGE SCALE GENOMIC DNA]</scope>
    <source>
        <tissue evidence="2">Leaf</tissue>
    </source>
</reference>
<dbReference type="SMART" id="SM00256">
    <property type="entry name" value="FBOX"/>
    <property type="match status" value="1"/>
</dbReference>
<dbReference type="Gramene" id="KZM94872">
    <property type="protein sequence ID" value="KZM94872"/>
    <property type="gene ID" value="DCAR_018114"/>
</dbReference>
<dbReference type="STRING" id="79200.A0A162A1V9"/>
<dbReference type="Pfam" id="PF00646">
    <property type="entry name" value="F-box"/>
    <property type="match status" value="1"/>
</dbReference>
<accession>A0A162A1V9</accession>
<comment type="caution">
    <text evidence="2">The sequence shown here is derived from an EMBL/GenBank/DDBJ whole genome shotgun (WGS) entry which is preliminary data.</text>
</comment>
<feature type="domain" description="F-box" evidence="1">
    <location>
        <begin position="74"/>
        <end position="114"/>
    </location>
</feature>
<dbReference type="AlphaFoldDB" id="A0A162A1V9"/>
<dbReference type="EMBL" id="LNRQ01000005">
    <property type="protein sequence ID" value="KZM94872.1"/>
    <property type="molecule type" value="Genomic_DNA"/>
</dbReference>
<evidence type="ECO:0000313" key="2">
    <source>
        <dbReference type="EMBL" id="KZM94872.1"/>
    </source>
</evidence>
<evidence type="ECO:0000259" key="1">
    <source>
        <dbReference type="SMART" id="SM00256"/>
    </source>
</evidence>
<organism evidence="2">
    <name type="scientific">Daucus carota subsp. sativus</name>
    <name type="common">Carrot</name>
    <dbReference type="NCBI Taxonomy" id="79200"/>
    <lineage>
        <taxon>Eukaryota</taxon>
        <taxon>Viridiplantae</taxon>
        <taxon>Streptophyta</taxon>
        <taxon>Embryophyta</taxon>
        <taxon>Tracheophyta</taxon>
        <taxon>Spermatophyta</taxon>
        <taxon>Magnoliopsida</taxon>
        <taxon>eudicotyledons</taxon>
        <taxon>Gunneridae</taxon>
        <taxon>Pentapetalae</taxon>
        <taxon>asterids</taxon>
        <taxon>campanulids</taxon>
        <taxon>Apiales</taxon>
        <taxon>Apiaceae</taxon>
        <taxon>Apioideae</taxon>
        <taxon>Scandiceae</taxon>
        <taxon>Daucinae</taxon>
        <taxon>Daucus</taxon>
        <taxon>Daucus sect. Daucus</taxon>
    </lineage>
</organism>
<dbReference type="InterPro" id="IPR036047">
    <property type="entry name" value="F-box-like_dom_sf"/>
</dbReference>
<proteinExistence type="predicted"/>
<name>A0A162A1V9_DAUCS</name>
<dbReference type="Gene3D" id="1.20.1280.50">
    <property type="match status" value="1"/>
</dbReference>
<gene>
    <name evidence="2" type="ORF">DCAR_018114</name>
</gene>
<dbReference type="InterPro" id="IPR001810">
    <property type="entry name" value="F-box_dom"/>
</dbReference>
<protein>
    <recommendedName>
        <fullName evidence="1">F-box domain-containing protein</fullName>
    </recommendedName>
</protein>
<dbReference type="CDD" id="cd22159">
    <property type="entry name" value="F-box_AtTIR1-like"/>
    <property type="match status" value="1"/>
</dbReference>
<dbReference type="SUPFAM" id="SSF81383">
    <property type="entry name" value="F-box domain"/>
    <property type="match status" value="1"/>
</dbReference>
<sequence length="183" mass="20862">MVETIEMLSSPIKPKVSPCTKSWWFKNNTKTLDNVIFSVQNLDLPKQPNKATAPQEKCKVFDHPKVVSDRTSLLSDEILLQILSRLSQSERNSVSLVSKRWLNLLGSLVRSVKLLDWDFLLSGRVFTRFPNLTHVDLVNACVLSPQSSYILLTNQVVSFQIDSNVYQIKPNIPCIDDKYSRIV</sequence>